<keyword evidence="4" id="KW-1185">Reference proteome</keyword>
<evidence type="ECO:0000313" key="4">
    <source>
        <dbReference type="Proteomes" id="UP000664332"/>
    </source>
</evidence>
<reference evidence="3" key="1">
    <citation type="submission" date="2021-03" db="EMBL/GenBank/DDBJ databases">
        <authorList>
            <person name="Sun Q."/>
        </authorList>
    </citation>
    <scope>NUCLEOTIDE SEQUENCE</scope>
    <source>
        <strain evidence="3">CCM 8862</strain>
    </source>
</reference>
<name>A0A939E1I1_9CORY</name>
<dbReference type="Proteomes" id="UP000664332">
    <property type="component" value="Unassembled WGS sequence"/>
</dbReference>
<protein>
    <submittedName>
        <fullName evidence="3">Uncharacterized protein</fullName>
    </submittedName>
</protein>
<proteinExistence type="predicted"/>
<organism evidence="3 4">
    <name type="scientific">Corynebacterium mendelii</name>
    <dbReference type="NCBI Taxonomy" id="2765362"/>
    <lineage>
        <taxon>Bacteria</taxon>
        <taxon>Bacillati</taxon>
        <taxon>Actinomycetota</taxon>
        <taxon>Actinomycetes</taxon>
        <taxon>Mycobacteriales</taxon>
        <taxon>Corynebacteriaceae</taxon>
        <taxon>Corynebacterium</taxon>
    </lineage>
</organism>
<evidence type="ECO:0000256" key="2">
    <source>
        <dbReference type="SAM" id="SignalP"/>
    </source>
</evidence>
<accession>A0A939E1I1</accession>
<gene>
    <name evidence="3" type="ORF">JZY06_05570</name>
</gene>
<dbReference type="EMBL" id="JAFLEQ010000008">
    <property type="protein sequence ID" value="MBN9644088.1"/>
    <property type="molecule type" value="Genomic_DNA"/>
</dbReference>
<feature type="chain" id="PRO_5037321720" evidence="2">
    <location>
        <begin position="25"/>
        <end position="199"/>
    </location>
</feature>
<feature type="signal peptide" evidence="2">
    <location>
        <begin position="1"/>
        <end position="24"/>
    </location>
</feature>
<dbReference type="AlphaFoldDB" id="A0A939E1I1"/>
<dbReference type="RefSeq" id="WP_207118993.1">
    <property type="nucleotide sequence ID" value="NZ_JAFLEQ010000008.1"/>
</dbReference>
<comment type="caution">
    <text evidence="3">The sequence shown here is derived from an EMBL/GenBank/DDBJ whole genome shotgun (WGS) entry which is preliminary data.</text>
</comment>
<keyword evidence="2" id="KW-0732">Signal</keyword>
<feature type="region of interest" description="Disordered" evidence="1">
    <location>
        <begin position="162"/>
        <end position="190"/>
    </location>
</feature>
<sequence length="199" mass="21693">MKKLLASVMTAGIVVAGLAAPASAAPIPASQWDHTLKGIEQGSTKQMEKQKDPCGFASTHLVMGLGMKKKDKNNAPVYIDTIEKLDAEKIEILWDKSHLGDPALLPDGQAHKDVFKDLPANQREVLAKYYAAAGAKYALTCQKNEAGVMELKNYMNSISTYPMDKDKDTDKKNDMNKKNDMGANSGSSFFDMFTALSSE</sequence>
<evidence type="ECO:0000256" key="1">
    <source>
        <dbReference type="SAM" id="MobiDB-lite"/>
    </source>
</evidence>
<feature type="compositionally biased region" description="Basic and acidic residues" evidence="1">
    <location>
        <begin position="163"/>
        <end position="180"/>
    </location>
</feature>
<evidence type="ECO:0000313" key="3">
    <source>
        <dbReference type="EMBL" id="MBN9644088.1"/>
    </source>
</evidence>